<keyword evidence="8" id="KW-0472">Membrane</keyword>
<evidence type="ECO:0000256" key="7">
    <source>
        <dbReference type="ARBA" id="ARBA00023033"/>
    </source>
</evidence>
<dbReference type="GO" id="GO:0005506">
    <property type="term" value="F:iron ion binding"/>
    <property type="evidence" value="ECO:0007669"/>
    <property type="project" value="InterPro"/>
</dbReference>
<evidence type="ECO:0000313" key="11">
    <source>
        <dbReference type="Proteomes" id="UP001054837"/>
    </source>
</evidence>
<keyword evidence="6 9" id="KW-0408">Iron</keyword>
<keyword evidence="7" id="KW-0503">Monooxygenase</keyword>
<dbReference type="Gene3D" id="1.10.630.10">
    <property type="entry name" value="Cytochrome P450"/>
    <property type="match status" value="1"/>
</dbReference>
<dbReference type="InterPro" id="IPR036396">
    <property type="entry name" value="Cyt_P450_sf"/>
</dbReference>
<evidence type="ECO:0000256" key="5">
    <source>
        <dbReference type="ARBA" id="ARBA00022824"/>
    </source>
</evidence>
<dbReference type="InterPro" id="IPR001128">
    <property type="entry name" value="Cyt_P450"/>
</dbReference>
<proteinExistence type="inferred from homology"/>
<dbReference type="PANTHER" id="PTHR24291:SF189">
    <property type="entry name" value="CYTOCHROME P450 4C3-RELATED"/>
    <property type="match status" value="1"/>
</dbReference>
<dbReference type="GO" id="GO:0004497">
    <property type="term" value="F:monooxygenase activity"/>
    <property type="evidence" value="ECO:0007669"/>
    <property type="project" value="UniProtKB-KW"/>
</dbReference>
<dbReference type="GO" id="GO:0016705">
    <property type="term" value="F:oxidoreductase activity, acting on paired donors, with incorporation or reduction of molecular oxygen"/>
    <property type="evidence" value="ECO:0007669"/>
    <property type="project" value="InterPro"/>
</dbReference>
<feature type="binding site" description="axial binding residue" evidence="9">
    <location>
        <position position="458"/>
    </location>
    <ligand>
        <name>heme</name>
        <dbReference type="ChEBI" id="CHEBI:30413"/>
    </ligand>
    <ligandPart>
        <name>Fe</name>
        <dbReference type="ChEBI" id="CHEBI:18248"/>
    </ligandPart>
</feature>
<comment type="similarity">
    <text evidence="3">Belongs to the cytochrome P450 family.</text>
</comment>
<comment type="subcellular location">
    <subcellularLocation>
        <location evidence="2">Endoplasmic reticulum membrane</location>
    </subcellularLocation>
</comment>
<dbReference type="CDD" id="cd20628">
    <property type="entry name" value="CYP4"/>
    <property type="match status" value="1"/>
</dbReference>
<name>A0AAV4PAX5_9ARAC</name>
<dbReference type="PRINTS" id="PR00385">
    <property type="entry name" value="P450"/>
</dbReference>
<sequence>MFFEVIVCALIGIVAVLAILGLRRKKYSRFVPDNKHSVFQVLLDAIDSILFVTSGKKNALHLYIVKYFTEKSKKFRQQPLFTHWLCGVRWVIIHKGEAVKELLKEKRIIEKSDFYDFFKPYAGTGIFTKTYFIALCSDISQWKERKKLLAPCFQSSMLKGYLTVMNEHAQKLVEFLHEETGKEFTCVESPISLCTLDIVCESILGLKIGALQSEAEEYVSSLHRLLELAMTRIWKFWLWPDFTCHRTNDYKEALQHLRITHGFSRSIVKERKLKYMNEEMGDDSRRPKCLLDILLKLHIEDKVLDEEGVRQEVDTFIVGGHDTVTVAVKWALYLIGLYPEVQERIHQELDSVLGADSKGPLSVGDLNELKYLECVLKECNRLYPPVPLFARKVSEETSICGHTIPKRTTVVVTPFLVHRDEDVFPDPEKFDPERFLPENSAHIPECAYIPFAAGPRNCIGRVFGEMEVKLLVCHILRNFSLRSLDSRDKVLPVAKITLQSSEPARIKFRRRRRQ</sequence>
<keyword evidence="11" id="KW-1185">Reference proteome</keyword>
<dbReference type="PANTHER" id="PTHR24291">
    <property type="entry name" value="CYTOCHROME P450 FAMILY 4"/>
    <property type="match status" value="1"/>
</dbReference>
<comment type="caution">
    <text evidence="10">The sequence shown here is derived from an EMBL/GenBank/DDBJ whole genome shotgun (WGS) entry which is preliminary data.</text>
</comment>
<evidence type="ECO:0000256" key="6">
    <source>
        <dbReference type="ARBA" id="ARBA00023004"/>
    </source>
</evidence>
<evidence type="ECO:0000256" key="9">
    <source>
        <dbReference type="PIRSR" id="PIRSR602401-1"/>
    </source>
</evidence>
<evidence type="ECO:0000256" key="2">
    <source>
        <dbReference type="ARBA" id="ARBA00004586"/>
    </source>
</evidence>
<keyword evidence="4 9" id="KW-0349">Heme</keyword>
<dbReference type="EMBL" id="BPLQ01002451">
    <property type="protein sequence ID" value="GIX93044.1"/>
    <property type="molecule type" value="Genomic_DNA"/>
</dbReference>
<evidence type="ECO:0000256" key="8">
    <source>
        <dbReference type="ARBA" id="ARBA00023136"/>
    </source>
</evidence>
<protein>
    <submittedName>
        <fullName evidence="10">Cytochrome P450 4V2</fullName>
    </submittedName>
</protein>
<organism evidence="10 11">
    <name type="scientific">Caerostris darwini</name>
    <dbReference type="NCBI Taxonomy" id="1538125"/>
    <lineage>
        <taxon>Eukaryota</taxon>
        <taxon>Metazoa</taxon>
        <taxon>Ecdysozoa</taxon>
        <taxon>Arthropoda</taxon>
        <taxon>Chelicerata</taxon>
        <taxon>Arachnida</taxon>
        <taxon>Araneae</taxon>
        <taxon>Araneomorphae</taxon>
        <taxon>Entelegynae</taxon>
        <taxon>Araneoidea</taxon>
        <taxon>Araneidae</taxon>
        <taxon>Caerostris</taxon>
    </lineage>
</organism>
<evidence type="ECO:0000256" key="4">
    <source>
        <dbReference type="ARBA" id="ARBA00022617"/>
    </source>
</evidence>
<reference evidence="10 11" key="1">
    <citation type="submission" date="2021-06" db="EMBL/GenBank/DDBJ databases">
        <title>Caerostris darwini draft genome.</title>
        <authorList>
            <person name="Kono N."/>
            <person name="Arakawa K."/>
        </authorList>
    </citation>
    <scope>NUCLEOTIDE SEQUENCE [LARGE SCALE GENOMIC DNA]</scope>
</reference>
<accession>A0AAV4PAX5</accession>
<gene>
    <name evidence="10" type="primary">CYP4V2</name>
    <name evidence="10" type="ORF">CDAR_170841</name>
</gene>
<dbReference type="GO" id="GO:0020037">
    <property type="term" value="F:heme binding"/>
    <property type="evidence" value="ECO:0007669"/>
    <property type="project" value="InterPro"/>
</dbReference>
<dbReference type="Proteomes" id="UP001054837">
    <property type="component" value="Unassembled WGS sequence"/>
</dbReference>
<keyword evidence="9" id="KW-0479">Metal-binding</keyword>
<dbReference type="InterPro" id="IPR050196">
    <property type="entry name" value="Cytochrome_P450_Monoox"/>
</dbReference>
<dbReference type="Pfam" id="PF00067">
    <property type="entry name" value="p450"/>
    <property type="match status" value="1"/>
</dbReference>
<comment type="cofactor">
    <cofactor evidence="1 9">
        <name>heme</name>
        <dbReference type="ChEBI" id="CHEBI:30413"/>
    </cofactor>
</comment>
<evidence type="ECO:0000256" key="3">
    <source>
        <dbReference type="ARBA" id="ARBA00010617"/>
    </source>
</evidence>
<keyword evidence="5" id="KW-0256">Endoplasmic reticulum</keyword>
<dbReference type="AlphaFoldDB" id="A0AAV4PAX5"/>
<dbReference type="GO" id="GO:0005789">
    <property type="term" value="C:endoplasmic reticulum membrane"/>
    <property type="evidence" value="ECO:0007669"/>
    <property type="project" value="UniProtKB-SubCell"/>
</dbReference>
<evidence type="ECO:0000313" key="10">
    <source>
        <dbReference type="EMBL" id="GIX93044.1"/>
    </source>
</evidence>
<keyword evidence="7" id="KW-0560">Oxidoreductase</keyword>
<evidence type="ECO:0000256" key="1">
    <source>
        <dbReference type="ARBA" id="ARBA00001971"/>
    </source>
</evidence>
<dbReference type="InterPro" id="IPR002401">
    <property type="entry name" value="Cyt_P450_E_grp-I"/>
</dbReference>
<dbReference type="PRINTS" id="PR00463">
    <property type="entry name" value="EP450I"/>
</dbReference>
<dbReference type="SUPFAM" id="SSF48264">
    <property type="entry name" value="Cytochrome P450"/>
    <property type="match status" value="1"/>
</dbReference>